<sequence length="67" mass="7362">MAELDLIDAIKGKAQLRSVGDCPGVPARVGLALYGTWQDDEPALAVTRRRTRRRRCGAPFRRGALVL</sequence>
<name>A0A2V2LDP9_9RHOB</name>
<protein>
    <submittedName>
        <fullName evidence="1">Uncharacterized protein</fullName>
    </submittedName>
</protein>
<comment type="caution">
    <text evidence="1">The sequence shown here is derived from an EMBL/GenBank/DDBJ whole genome shotgun (WGS) entry which is preliminary data.</text>
</comment>
<reference evidence="1 2" key="1">
    <citation type="submission" date="2018-05" db="EMBL/GenBank/DDBJ databases">
        <title>Rhodobacteraceae gen. nov., sp. nov. isolated from sea water.</title>
        <authorList>
            <person name="Ren Y."/>
        </authorList>
    </citation>
    <scope>NUCLEOTIDE SEQUENCE [LARGE SCALE GENOMIC DNA]</scope>
    <source>
        <strain evidence="1 2">TG-679</strain>
    </source>
</reference>
<proteinExistence type="predicted"/>
<gene>
    <name evidence="1" type="ORF">DKT77_08250</name>
</gene>
<dbReference type="EMBL" id="QGKU01000030">
    <property type="protein sequence ID" value="PWR03192.1"/>
    <property type="molecule type" value="Genomic_DNA"/>
</dbReference>
<accession>A0A2V2LDP9</accession>
<evidence type="ECO:0000313" key="2">
    <source>
        <dbReference type="Proteomes" id="UP000245680"/>
    </source>
</evidence>
<keyword evidence="2" id="KW-1185">Reference proteome</keyword>
<evidence type="ECO:0000313" key="1">
    <source>
        <dbReference type="EMBL" id="PWR03192.1"/>
    </source>
</evidence>
<dbReference type="Proteomes" id="UP000245680">
    <property type="component" value="Unassembled WGS sequence"/>
</dbReference>
<dbReference type="RefSeq" id="WP_109811226.1">
    <property type="nucleotide sequence ID" value="NZ_QGKU01000030.1"/>
</dbReference>
<dbReference type="AlphaFoldDB" id="A0A2V2LDP9"/>
<organism evidence="1 2">
    <name type="scientific">Meridianimarinicoccus roseus</name>
    <dbReference type="NCBI Taxonomy" id="2072018"/>
    <lineage>
        <taxon>Bacteria</taxon>
        <taxon>Pseudomonadati</taxon>
        <taxon>Pseudomonadota</taxon>
        <taxon>Alphaproteobacteria</taxon>
        <taxon>Rhodobacterales</taxon>
        <taxon>Paracoccaceae</taxon>
        <taxon>Meridianimarinicoccus</taxon>
    </lineage>
</organism>